<dbReference type="PROSITE" id="PS51257">
    <property type="entry name" value="PROKAR_LIPOPROTEIN"/>
    <property type="match status" value="1"/>
</dbReference>
<gene>
    <name evidence="2" type="ORF">HOLleu_34415</name>
</gene>
<organism evidence="2 3">
    <name type="scientific">Holothuria leucospilota</name>
    <name type="common">Black long sea cucumber</name>
    <name type="synonym">Mertensiothuria leucospilota</name>
    <dbReference type="NCBI Taxonomy" id="206669"/>
    <lineage>
        <taxon>Eukaryota</taxon>
        <taxon>Metazoa</taxon>
        <taxon>Echinodermata</taxon>
        <taxon>Eleutherozoa</taxon>
        <taxon>Echinozoa</taxon>
        <taxon>Holothuroidea</taxon>
        <taxon>Aspidochirotacea</taxon>
        <taxon>Aspidochirotida</taxon>
        <taxon>Holothuriidae</taxon>
        <taxon>Holothuria</taxon>
    </lineage>
</organism>
<evidence type="ECO:0000313" key="2">
    <source>
        <dbReference type="EMBL" id="KAJ8024493.1"/>
    </source>
</evidence>
<proteinExistence type="predicted"/>
<evidence type="ECO:0000256" key="1">
    <source>
        <dbReference type="SAM" id="SignalP"/>
    </source>
</evidence>
<accession>A0A9Q0YL66</accession>
<keyword evidence="1" id="KW-0732">Signal</keyword>
<evidence type="ECO:0000313" key="3">
    <source>
        <dbReference type="Proteomes" id="UP001152320"/>
    </source>
</evidence>
<protein>
    <recommendedName>
        <fullName evidence="4">Ig-like domain-containing protein</fullName>
    </recommendedName>
</protein>
<dbReference type="AlphaFoldDB" id="A0A9Q0YL66"/>
<feature type="chain" id="PRO_5040378400" description="Ig-like domain-containing protein" evidence="1">
    <location>
        <begin position="25"/>
        <end position="151"/>
    </location>
</feature>
<evidence type="ECO:0008006" key="4">
    <source>
        <dbReference type="Google" id="ProtNLM"/>
    </source>
</evidence>
<keyword evidence="3" id="KW-1185">Reference proteome</keyword>
<comment type="caution">
    <text evidence="2">The sequence shown here is derived from an EMBL/GenBank/DDBJ whole genome shotgun (WGS) entry which is preliminary data.</text>
</comment>
<dbReference type="Proteomes" id="UP001152320">
    <property type="component" value="Chromosome 18"/>
</dbReference>
<reference evidence="2" key="1">
    <citation type="submission" date="2021-10" db="EMBL/GenBank/DDBJ databases">
        <title>Tropical sea cucumber genome reveals ecological adaptation and Cuvierian tubules defense mechanism.</title>
        <authorList>
            <person name="Chen T."/>
        </authorList>
    </citation>
    <scope>NUCLEOTIDE SEQUENCE</scope>
    <source>
        <strain evidence="2">Nanhai2018</strain>
        <tissue evidence="2">Muscle</tissue>
    </source>
</reference>
<feature type="signal peptide" evidence="1">
    <location>
        <begin position="1"/>
        <end position="24"/>
    </location>
</feature>
<sequence>MKVPKKSILKLAIIFVVVVTFTSASQGCGDHNFVGTIHTANILGFPVELPCNVTSYEVVSWALIEEKTQNYIALGTNVFQKLQQHYSLNLSTITRKDNIISESLVYNLIVNEASEDLEGSYVCNEDGCNKSKVILSVQAVKPFQREPRMLR</sequence>
<name>A0A9Q0YL66_HOLLE</name>
<dbReference type="EMBL" id="JAIZAY010000018">
    <property type="protein sequence ID" value="KAJ8024493.1"/>
    <property type="molecule type" value="Genomic_DNA"/>
</dbReference>